<dbReference type="InterPro" id="IPR036871">
    <property type="entry name" value="PX_dom_sf"/>
</dbReference>
<evidence type="ECO:0000256" key="1">
    <source>
        <dbReference type="SAM" id="MobiDB-lite"/>
    </source>
</evidence>
<proteinExistence type="predicted"/>
<reference evidence="3" key="2">
    <citation type="submission" date="2011-02" db="EMBL/GenBank/DDBJ databases">
        <authorList>
            <person name="MacLean D."/>
        </authorList>
    </citation>
    <scope>NUCLEOTIDE SEQUENCE</scope>
</reference>
<reference evidence="3" key="1">
    <citation type="journal article" date="2011" name="PLoS Biol.">
        <title>Gene gain and loss during evolution of obligate parasitism in the white rust pathogen of Arabidopsis thaliana.</title>
        <authorList>
            <person name="Kemen E."/>
            <person name="Gardiner A."/>
            <person name="Schultz-Larsen T."/>
            <person name="Kemen A.C."/>
            <person name="Balmuth A.L."/>
            <person name="Robert-Seilaniantz A."/>
            <person name="Bailey K."/>
            <person name="Holub E."/>
            <person name="Studholme D.J."/>
            <person name="Maclean D."/>
            <person name="Jones J.D."/>
        </authorList>
    </citation>
    <scope>NUCLEOTIDE SEQUENCE</scope>
</reference>
<dbReference type="AlphaFoldDB" id="F0WV44"/>
<gene>
    <name evidence="3" type="primary">AlNc14C287G10187</name>
    <name evidence="3" type="ORF">ALNC14_114250</name>
</gene>
<sequence>MWAQLFTSSHHADLAKPTGFPGRVTVQVIGWQLAFDTTRKNSSHIVYRTVIISDSFLHERLIRYRDFRRFHRQSKSFGKRIVKAEFPSLTWLRKKPSKDFIQQRQYMLNAYLEEFCRKELPPRAQIALIKLLRLDGSIREGCSDLSDGSTVATRGVRANIIKEEAACEPVSKEGNGVSIESPKPPEFNLETESRSESVDPFVPSKEDCKDKQVALNSPVNRGSSGEAPRRRSSFLASPSSGVFAKDTIAILSSIKNIFGRANELETYALDYVR</sequence>
<dbReference type="CDD" id="cd06093">
    <property type="entry name" value="PX_domain"/>
    <property type="match status" value="1"/>
</dbReference>
<dbReference type="GO" id="GO:0035091">
    <property type="term" value="F:phosphatidylinositol binding"/>
    <property type="evidence" value="ECO:0007669"/>
    <property type="project" value="InterPro"/>
</dbReference>
<evidence type="ECO:0000259" key="2">
    <source>
        <dbReference type="Pfam" id="PF00787"/>
    </source>
</evidence>
<name>F0WV44_9STRA</name>
<dbReference type="Pfam" id="PF00787">
    <property type="entry name" value="PX"/>
    <property type="match status" value="1"/>
</dbReference>
<accession>F0WV44</accession>
<dbReference type="Gene3D" id="3.30.1520.10">
    <property type="entry name" value="Phox-like domain"/>
    <property type="match status" value="1"/>
</dbReference>
<dbReference type="EMBL" id="FR824332">
    <property type="protein sequence ID" value="CCA25281.1"/>
    <property type="molecule type" value="Genomic_DNA"/>
</dbReference>
<feature type="region of interest" description="Disordered" evidence="1">
    <location>
        <begin position="171"/>
        <end position="237"/>
    </location>
</feature>
<feature type="domain" description="PX" evidence="2">
    <location>
        <begin position="63"/>
        <end position="119"/>
    </location>
</feature>
<evidence type="ECO:0000313" key="3">
    <source>
        <dbReference type="EMBL" id="CCA25281.1"/>
    </source>
</evidence>
<dbReference type="HOGENOM" id="CLU_1020908_0_0_1"/>
<feature type="compositionally biased region" description="Polar residues" evidence="1">
    <location>
        <begin position="214"/>
        <end position="223"/>
    </location>
</feature>
<dbReference type="InterPro" id="IPR001683">
    <property type="entry name" value="PX_dom"/>
</dbReference>
<organism evidence="3">
    <name type="scientific">Albugo laibachii Nc14</name>
    <dbReference type="NCBI Taxonomy" id="890382"/>
    <lineage>
        <taxon>Eukaryota</taxon>
        <taxon>Sar</taxon>
        <taxon>Stramenopiles</taxon>
        <taxon>Oomycota</taxon>
        <taxon>Peronosporomycetes</taxon>
        <taxon>Albuginales</taxon>
        <taxon>Albuginaceae</taxon>
        <taxon>Albugo</taxon>
    </lineage>
</organism>
<protein>
    <submittedName>
        <fullName evidence="3">AlNc14C287G10187 protein</fullName>
    </submittedName>
</protein>
<dbReference type="SUPFAM" id="SSF64268">
    <property type="entry name" value="PX domain"/>
    <property type="match status" value="1"/>
</dbReference>